<evidence type="ECO:0000313" key="2">
    <source>
        <dbReference type="EMBL" id="CAK0907867.1"/>
    </source>
</evidence>
<accession>A0ABN9Y5M8</accession>
<feature type="transmembrane region" description="Helical" evidence="1">
    <location>
        <begin position="157"/>
        <end position="176"/>
    </location>
</feature>
<gene>
    <name evidence="2" type="ORF">PCOR1329_LOCUS82746</name>
</gene>
<keyword evidence="1" id="KW-0812">Transmembrane</keyword>
<organism evidence="2 3">
    <name type="scientific">Prorocentrum cordatum</name>
    <dbReference type="NCBI Taxonomy" id="2364126"/>
    <lineage>
        <taxon>Eukaryota</taxon>
        <taxon>Sar</taxon>
        <taxon>Alveolata</taxon>
        <taxon>Dinophyceae</taxon>
        <taxon>Prorocentrales</taxon>
        <taxon>Prorocentraceae</taxon>
        <taxon>Prorocentrum</taxon>
    </lineage>
</organism>
<protein>
    <recommendedName>
        <fullName evidence="4">Innexin</fullName>
    </recommendedName>
</protein>
<evidence type="ECO:0000256" key="1">
    <source>
        <dbReference type="SAM" id="Phobius"/>
    </source>
</evidence>
<sequence length="325" mass="37148">GEYEDWDFCGAHDLKVRAWLDEMPLGYDRAGVVPLDLWRGLPVSRMLAQGPSLMSNSQTEATYLLSEQLDEGQRHIDIFLSHTWSSDEYLKYTAMLYHFNGRFSFLAAHFAALFTFLALLAIKELTPYGSLLPCFYVPMPGNVDEYPRGLPVCGPCFFAGCVMQIATYVFGHFIWFGYRKTVFLDKCCIHQTDVEKKRRGVEFVGSFVKQSNTMFIPFDDDYFERLWCTYELAAFVRYRRSKAMDAINFMPIKTSVFVFTIAVVGFVGTSGFMFMCAVNDLLFQFWLPQNWFEDTALGVGRIRGAQVHILPHVAAEPEDPGRSAL</sequence>
<feature type="non-terminal residue" evidence="2">
    <location>
        <position position="1"/>
    </location>
</feature>
<keyword evidence="3" id="KW-1185">Reference proteome</keyword>
<feature type="transmembrane region" description="Helical" evidence="1">
    <location>
        <begin position="103"/>
        <end position="122"/>
    </location>
</feature>
<evidence type="ECO:0000313" key="3">
    <source>
        <dbReference type="Proteomes" id="UP001189429"/>
    </source>
</evidence>
<keyword evidence="1" id="KW-1133">Transmembrane helix</keyword>
<feature type="transmembrane region" description="Helical" evidence="1">
    <location>
        <begin position="256"/>
        <end position="275"/>
    </location>
</feature>
<dbReference type="Proteomes" id="UP001189429">
    <property type="component" value="Unassembled WGS sequence"/>
</dbReference>
<proteinExistence type="predicted"/>
<name>A0ABN9Y5M8_9DINO</name>
<comment type="caution">
    <text evidence="2">The sequence shown here is derived from an EMBL/GenBank/DDBJ whole genome shotgun (WGS) entry which is preliminary data.</text>
</comment>
<evidence type="ECO:0008006" key="4">
    <source>
        <dbReference type="Google" id="ProtNLM"/>
    </source>
</evidence>
<dbReference type="EMBL" id="CAUYUJ010021928">
    <property type="protein sequence ID" value="CAK0907867.1"/>
    <property type="molecule type" value="Genomic_DNA"/>
</dbReference>
<reference evidence="2" key="1">
    <citation type="submission" date="2023-10" db="EMBL/GenBank/DDBJ databases">
        <authorList>
            <person name="Chen Y."/>
            <person name="Shah S."/>
            <person name="Dougan E. K."/>
            <person name="Thang M."/>
            <person name="Chan C."/>
        </authorList>
    </citation>
    <scope>NUCLEOTIDE SEQUENCE [LARGE SCALE GENOMIC DNA]</scope>
</reference>
<keyword evidence="1" id="KW-0472">Membrane</keyword>